<reference evidence="1 2" key="1">
    <citation type="journal article" date="2021" name="BMC Biol.">
        <title>Horizontally acquired antibacterial genes associated with adaptive radiation of ladybird beetles.</title>
        <authorList>
            <person name="Li H.S."/>
            <person name="Tang X.F."/>
            <person name="Huang Y.H."/>
            <person name="Xu Z.Y."/>
            <person name="Chen M.L."/>
            <person name="Du X.Y."/>
            <person name="Qiu B.Y."/>
            <person name="Chen P.T."/>
            <person name="Zhang W."/>
            <person name="Slipinski A."/>
            <person name="Escalona H.E."/>
            <person name="Waterhouse R.M."/>
            <person name="Zwick A."/>
            <person name="Pang H."/>
        </authorList>
    </citation>
    <scope>NUCLEOTIDE SEQUENCE [LARGE SCALE GENOMIC DNA]</scope>
    <source>
        <strain evidence="1">SYSU2018</strain>
    </source>
</reference>
<dbReference type="EMBL" id="JABFTP020000185">
    <property type="protein sequence ID" value="KAL3286682.1"/>
    <property type="molecule type" value="Genomic_DNA"/>
</dbReference>
<name>A0ABD2P7K0_9CUCU</name>
<keyword evidence="2" id="KW-1185">Reference proteome</keyword>
<organism evidence="1 2">
    <name type="scientific">Cryptolaemus montrouzieri</name>
    <dbReference type="NCBI Taxonomy" id="559131"/>
    <lineage>
        <taxon>Eukaryota</taxon>
        <taxon>Metazoa</taxon>
        <taxon>Ecdysozoa</taxon>
        <taxon>Arthropoda</taxon>
        <taxon>Hexapoda</taxon>
        <taxon>Insecta</taxon>
        <taxon>Pterygota</taxon>
        <taxon>Neoptera</taxon>
        <taxon>Endopterygota</taxon>
        <taxon>Coleoptera</taxon>
        <taxon>Polyphaga</taxon>
        <taxon>Cucujiformia</taxon>
        <taxon>Coccinelloidea</taxon>
        <taxon>Coccinellidae</taxon>
        <taxon>Scymninae</taxon>
        <taxon>Scymnini</taxon>
        <taxon>Cryptolaemus</taxon>
    </lineage>
</organism>
<gene>
    <name evidence="1" type="ORF">HHI36_001179</name>
</gene>
<protein>
    <recommendedName>
        <fullName evidence="3">Ribosomal protein S18</fullName>
    </recommendedName>
</protein>
<evidence type="ECO:0008006" key="3">
    <source>
        <dbReference type="Google" id="ProtNLM"/>
    </source>
</evidence>
<accession>A0ABD2P7K0</accession>
<sequence>MNIDHLALANFKIFHQQIMNIPKANLIKQPLRKIRKSSLTFYNSTFRKKSIPRIHRENYTNLSQKNRVYEISTENSKTKQFIYFLSKNQVINL</sequence>
<comment type="caution">
    <text evidence="1">The sequence shown here is derived from an EMBL/GenBank/DDBJ whole genome shotgun (WGS) entry which is preliminary data.</text>
</comment>
<proteinExistence type="predicted"/>
<dbReference type="Proteomes" id="UP001516400">
    <property type="component" value="Unassembled WGS sequence"/>
</dbReference>
<dbReference type="AlphaFoldDB" id="A0ABD2P7K0"/>
<evidence type="ECO:0000313" key="2">
    <source>
        <dbReference type="Proteomes" id="UP001516400"/>
    </source>
</evidence>
<evidence type="ECO:0000313" key="1">
    <source>
        <dbReference type="EMBL" id="KAL3286682.1"/>
    </source>
</evidence>